<proteinExistence type="predicted"/>
<dbReference type="EMBL" id="BAAAPB010000002">
    <property type="protein sequence ID" value="GAA1964713.1"/>
    <property type="molecule type" value="Genomic_DNA"/>
</dbReference>
<reference evidence="3" key="1">
    <citation type="journal article" date="2019" name="Int. J. Syst. Evol. Microbiol.">
        <title>The Global Catalogue of Microorganisms (GCM) 10K type strain sequencing project: providing services to taxonomists for standard genome sequencing and annotation.</title>
        <authorList>
            <consortium name="The Broad Institute Genomics Platform"/>
            <consortium name="The Broad Institute Genome Sequencing Center for Infectious Disease"/>
            <person name="Wu L."/>
            <person name="Ma J."/>
        </authorList>
    </citation>
    <scope>NUCLEOTIDE SEQUENCE [LARGE SCALE GENOMIC DNA]</scope>
    <source>
        <strain evidence="3">JCM 15309</strain>
    </source>
</reference>
<evidence type="ECO:0000259" key="1">
    <source>
        <dbReference type="Pfam" id="PF00188"/>
    </source>
</evidence>
<dbReference type="InterPro" id="IPR014044">
    <property type="entry name" value="CAP_dom"/>
</dbReference>
<dbReference type="Gene3D" id="3.40.33.10">
    <property type="entry name" value="CAP"/>
    <property type="match status" value="1"/>
</dbReference>
<name>A0ABP5CKB6_9ACTN</name>
<keyword evidence="3" id="KW-1185">Reference proteome</keyword>
<gene>
    <name evidence="2" type="ORF">GCM10009798_26170</name>
</gene>
<dbReference type="Proteomes" id="UP001500571">
    <property type="component" value="Unassembled WGS sequence"/>
</dbReference>
<comment type="caution">
    <text evidence="2">The sequence shown here is derived from an EMBL/GenBank/DDBJ whole genome shotgun (WGS) entry which is preliminary data.</text>
</comment>
<protein>
    <recommendedName>
        <fullName evidence="1">SCP domain-containing protein</fullName>
    </recommendedName>
</protein>
<dbReference type="InterPro" id="IPR035940">
    <property type="entry name" value="CAP_sf"/>
</dbReference>
<evidence type="ECO:0000313" key="2">
    <source>
        <dbReference type="EMBL" id="GAA1964713.1"/>
    </source>
</evidence>
<dbReference type="PANTHER" id="PTHR31157:SF1">
    <property type="entry name" value="SCP DOMAIN-CONTAINING PROTEIN"/>
    <property type="match status" value="1"/>
</dbReference>
<feature type="domain" description="SCP" evidence="1">
    <location>
        <begin position="24"/>
        <end position="127"/>
    </location>
</feature>
<evidence type="ECO:0000313" key="3">
    <source>
        <dbReference type="Proteomes" id="UP001500571"/>
    </source>
</evidence>
<sequence>MVAFVLLGPSAQAVTPHDYGVDAVRATNAARASHGLNRLRTDRCLERFAARQAARMAAQRRMFHQDIRVPLRSCGLRTVGENVAYGFSSGRGVVRNGWMKSPPHRANILHREFRLVAVAARKGSDGRWYASQVLGRR</sequence>
<dbReference type="CDD" id="cd05379">
    <property type="entry name" value="CAP_bacterial"/>
    <property type="match status" value="1"/>
</dbReference>
<dbReference type="PANTHER" id="PTHR31157">
    <property type="entry name" value="SCP DOMAIN-CONTAINING PROTEIN"/>
    <property type="match status" value="1"/>
</dbReference>
<dbReference type="Pfam" id="PF00188">
    <property type="entry name" value="CAP"/>
    <property type="match status" value="1"/>
</dbReference>
<dbReference type="SUPFAM" id="SSF55797">
    <property type="entry name" value="PR-1-like"/>
    <property type="match status" value="1"/>
</dbReference>
<accession>A0ABP5CKB6</accession>
<organism evidence="2 3">
    <name type="scientific">Nocardioides panacihumi</name>
    <dbReference type="NCBI Taxonomy" id="400774"/>
    <lineage>
        <taxon>Bacteria</taxon>
        <taxon>Bacillati</taxon>
        <taxon>Actinomycetota</taxon>
        <taxon>Actinomycetes</taxon>
        <taxon>Propionibacteriales</taxon>
        <taxon>Nocardioidaceae</taxon>
        <taxon>Nocardioides</taxon>
    </lineage>
</organism>